<reference evidence="1" key="2">
    <citation type="journal article" date="2022" name="New Phytol.">
        <title>Evolutionary transition to the ectomycorrhizal habit in the genomes of a hyperdiverse lineage of mushroom-forming fungi.</title>
        <authorList>
            <person name="Looney B."/>
            <person name="Miyauchi S."/>
            <person name="Morin E."/>
            <person name="Drula E."/>
            <person name="Courty P.E."/>
            <person name="Kohler A."/>
            <person name="Kuo A."/>
            <person name="LaButti K."/>
            <person name="Pangilinan J."/>
            <person name="Lipzen A."/>
            <person name="Riley R."/>
            <person name="Andreopoulos W."/>
            <person name="He G."/>
            <person name="Johnson J."/>
            <person name="Nolan M."/>
            <person name="Tritt A."/>
            <person name="Barry K.W."/>
            <person name="Grigoriev I.V."/>
            <person name="Nagy L.G."/>
            <person name="Hibbett D."/>
            <person name="Henrissat B."/>
            <person name="Matheny P.B."/>
            <person name="Labbe J."/>
            <person name="Martin F.M."/>
        </authorList>
    </citation>
    <scope>NUCLEOTIDE SEQUENCE</scope>
    <source>
        <strain evidence="1">FP105234-sp</strain>
    </source>
</reference>
<organism evidence="1 2">
    <name type="scientific">Auriscalpium vulgare</name>
    <dbReference type="NCBI Taxonomy" id="40419"/>
    <lineage>
        <taxon>Eukaryota</taxon>
        <taxon>Fungi</taxon>
        <taxon>Dikarya</taxon>
        <taxon>Basidiomycota</taxon>
        <taxon>Agaricomycotina</taxon>
        <taxon>Agaricomycetes</taxon>
        <taxon>Russulales</taxon>
        <taxon>Auriscalpiaceae</taxon>
        <taxon>Auriscalpium</taxon>
    </lineage>
</organism>
<dbReference type="Proteomes" id="UP000814033">
    <property type="component" value="Unassembled WGS sequence"/>
</dbReference>
<protein>
    <submittedName>
        <fullName evidence="1">Aldo-keto reductase</fullName>
    </submittedName>
</protein>
<gene>
    <name evidence="1" type="ORF">FA95DRAFT_1565104</name>
</gene>
<accession>A0ACB8RC79</accession>
<evidence type="ECO:0000313" key="1">
    <source>
        <dbReference type="EMBL" id="KAI0041719.1"/>
    </source>
</evidence>
<proteinExistence type="predicted"/>
<name>A0ACB8RC79_9AGAM</name>
<evidence type="ECO:0000313" key="2">
    <source>
        <dbReference type="Proteomes" id="UP000814033"/>
    </source>
</evidence>
<sequence length="291" mass="32823">MSLNLQSTITLNDGTQLPRFGLGVYEMTEDEAYQSTKWALEAGYRLIDTADWYDNEAACGRALRDFCAESGVPRSEIYYTTKLKHNLGAKSAYASIRRSLAASGLDYIDLYLIHGPPGGPARRRESWAELVRAQKDGLLRSIGVSNFGVRHLEEMRVGWEQGGVVGDDEWVGVKPSVNQVDLHPFMTRDDITSYCMKHDITLEAWAPLVRTMRFNHPVVQRLATKHAKQPAQVLLRYSLQRGYVAIPKSVSRERIVSNADVFGFELSEVEMQELHALNEDLVTDWEVTTCP</sequence>
<dbReference type="EMBL" id="MU276106">
    <property type="protein sequence ID" value="KAI0041719.1"/>
    <property type="molecule type" value="Genomic_DNA"/>
</dbReference>
<reference evidence="1" key="1">
    <citation type="submission" date="2021-02" db="EMBL/GenBank/DDBJ databases">
        <authorList>
            <consortium name="DOE Joint Genome Institute"/>
            <person name="Ahrendt S."/>
            <person name="Looney B.P."/>
            <person name="Miyauchi S."/>
            <person name="Morin E."/>
            <person name="Drula E."/>
            <person name="Courty P.E."/>
            <person name="Chicoki N."/>
            <person name="Fauchery L."/>
            <person name="Kohler A."/>
            <person name="Kuo A."/>
            <person name="Labutti K."/>
            <person name="Pangilinan J."/>
            <person name="Lipzen A."/>
            <person name="Riley R."/>
            <person name="Andreopoulos W."/>
            <person name="He G."/>
            <person name="Johnson J."/>
            <person name="Barry K.W."/>
            <person name="Grigoriev I.V."/>
            <person name="Nagy L."/>
            <person name="Hibbett D."/>
            <person name="Henrissat B."/>
            <person name="Matheny P.B."/>
            <person name="Labbe J."/>
            <person name="Martin F."/>
        </authorList>
    </citation>
    <scope>NUCLEOTIDE SEQUENCE</scope>
    <source>
        <strain evidence="1">FP105234-sp</strain>
    </source>
</reference>
<comment type="caution">
    <text evidence="1">The sequence shown here is derived from an EMBL/GenBank/DDBJ whole genome shotgun (WGS) entry which is preliminary data.</text>
</comment>
<keyword evidence="2" id="KW-1185">Reference proteome</keyword>